<evidence type="ECO:0000313" key="1">
    <source>
        <dbReference type="EMBL" id="GFD01401.1"/>
    </source>
</evidence>
<reference evidence="1" key="1">
    <citation type="journal article" date="2019" name="Sci. Rep.">
        <title>Draft genome of Tanacetum cinerariifolium, the natural source of mosquito coil.</title>
        <authorList>
            <person name="Yamashiro T."/>
            <person name="Shiraishi A."/>
            <person name="Satake H."/>
            <person name="Nakayama K."/>
        </authorList>
    </citation>
    <scope>NUCLEOTIDE SEQUENCE</scope>
</reference>
<comment type="caution">
    <text evidence="1">The sequence shown here is derived from an EMBL/GenBank/DDBJ whole genome shotgun (WGS) entry which is preliminary data.</text>
</comment>
<proteinExistence type="predicted"/>
<organism evidence="1">
    <name type="scientific">Tanacetum cinerariifolium</name>
    <name type="common">Dalmatian daisy</name>
    <name type="synonym">Chrysanthemum cinerariifolium</name>
    <dbReference type="NCBI Taxonomy" id="118510"/>
    <lineage>
        <taxon>Eukaryota</taxon>
        <taxon>Viridiplantae</taxon>
        <taxon>Streptophyta</taxon>
        <taxon>Embryophyta</taxon>
        <taxon>Tracheophyta</taxon>
        <taxon>Spermatophyta</taxon>
        <taxon>Magnoliopsida</taxon>
        <taxon>eudicotyledons</taxon>
        <taxon>Gunneridae</taxon>
        <taxon>Pentapetalae</taxon>
        <taxon>asterids</taxon>
        <taxon>campanulids</taxon>
        <taxon>Asterales</taxon>
        <taxon>Asteraceae</taxon>
        <taxon>Asteroideae</taxon>
        <taxon>Anthemideae</taxon>
        <taxon>Anthemidinae</taxon>
        <taxon>Tanacetum</taxon>
    </lineage>
</organism>
<dbReference type="EMBL" id="BKCJ011191115">
    <property type="protein sequence ID" value="GFD01401.1"/>
    <property type="molecule type" value="Genomic_DNA"/>
</dbReference>
<dbReference type="AlphaFoldDB" id="A0A699SVR4"/>
<gene>
    <name evidence="1" type="ORF">Tci_873370</name>
</gene>
<protein>
    <submittedName>
        <fullName evidence="1">Uncharacterized protein</fullName>
    </submittedName>
</protein>
<accession>A0A699SVR4</accession>
<name>A0A699SVR4_TANCI</name>
<feature type="non-terminal residue" evidence="1">
    <location>
        <position position="55"/>
    </location>
</feature>
<sequence>MNSDHNSNLLKLELSLGAWWLLGSSEKGAGKSWEWWSGVESEGGGAVKVGGKWGE</sequence>